<dbReference type="PANTHER" id="PTHR37423:SF2">
    <property type="entry name" value="MEMBRANE-BOUND LYTIC MUREIN TRANSGLYCOSYLASE C"/>
    <property type="match status" value="1"/>
</dbReference>
<dbReference type="GO" id="GO:0004553">
    <property type="term" value="F:hydrolase activity, hydrolyzing O-glycosyl compounds"/>
    <property type="evidence" value="ECO:0007669"/>
    <property type="project" value="InterPro"/>
</dbReference>
<proteinExistence type="inferred from homology"/>
<organism evidence="5 6">
    <name type="scientific">Sphingorhabdus lutea</name>
    <dbReference type="NCBI Taxonomy" id="1913578"/>
    <lineage>
        <taxon>Bacteria</taxon>
        <taxon>Pseudomonadati</taxon>
        <taxon>Pseudomonadota</taxon>
        <taxon>Alphaproteobacteria</taxon>
        <taxon>Sphingomonadales</taxon>
        <taxon>Sphingomonadaceae</taxon>
        <taxon>Sphingorhabdus</taxon>
    </lineage>
</organism>
<dbReference type="Gene3D" id="1.10.530.10">
    <property type="match status" value="1"/>
</dbReference>
<evidence type="ECO:0000259" key="4">
    <source>
        <dbReference type="Pfam" id="PF01464"/>
    </source>
</evidence>
<dbReference type="CDD" id="cd13401">
    <property type="entry name" value="Slt70-like"/>
    <property type="match status" value="1"/>
</dbReference>
<feature type="domain" description="Transglycosylase SLT" evidence="4">
    <location>
        <begin position="464"/>
        <end position="563"/>
    </location>
</feature>
<dbReference type="PANTHER" id="PTHR37423">
    <property type="entry name" value="SOLUBLE LYTIC MUREIN TRANSGLYCOSYLASE-RELATED"/>
    <property type="match status" value="1"/>
</dbReference>
<dbReference type="InterPro" id="IPR008258">
    <property type="entry name" value="Transglycosylase_SLT_dom_1"/>
</dbReference>
<dbReference type="AlphaFoldDB" id="A0A1L3JF32"/>
<reference evidence="5 6" key="1">
    <citation type="submission" date="2016-11" db="EMBL/GenBank/DDBJ databases">
        <title>Sphingorhabdus sp. LPB0140, isolated from marine environment.</title>
        <authorList>
            <person name="Kim E."/>
            <person name="Yi H."/>
        </authorList>
    </citation>
    <scope>NUCLEOTIDE SEQUENCE [LARGE SCALE GENOMIC DNA]</scope>
    <source>
        <strain evidence="5 6">LPB0140</strain>
    </source>
</reference>
<comment type="similarity">
    <text evidence="2">Belongs to the virb1 family.</text>
</comment>
<dbReference type="Gene3D" id="1.25.20.10">
    <property type="entry name" value="Bacterial muramidases"/>
    <property type="match status" value="1"/>
</dbReference>
<comment type="similarity">
    <text evidence="1">Belongs to the transglycosylase Slt family.</text>
</comment>
<evidence type="ECO:0000256" key="1">
    <source>
        <dbReference type="ARBA" id="ARBA00007734"/>
    </source>
</evidence>
<dbReference type="SUPFAM" id="SSF53955">
    <property type="entry name" value="Lysozyme-like"/>
    <property type="match status" value="1"/>
</dbReference>
<dbReference type="SUPFAM" id="SSF48435">
    <property type="entry name" value="Bacterial muramidases"/>
    <property type="match status" value="1"/>
</dbReference>
<evidence type="ECO:0000256" key="3">
    <source>
        <dbReference type="ARBA" id="ARBA00022729"/>
    </source>
</evidence>
<name>A0A1L3JF32_9SPHN</name>
<protein>
    <recommendedName>
        <fullName evidence="4">Transglycosylase SLT domain-containing protein</fullName>
    </recommendedName>
</protein>
<dbReference type="InterPro" id="IPR023346">
    <property type="entry name" value="Lysozyme-like_dom_sf"/>
</dbReference>
<dbReference type="Pfam" id="PF01464">
    <property type="entry name" value="SLT"/>
    <property type="match status" value="1"/>
</dbReference>
<evidence type="ECO:0000256" key="2">
    <source>
        <dbReference type="ARBA" id="ARBA00009387"/>
    </source>
</evidence>
<gene>
    <name evidence="5" type="ORF">LPB140_08610</name>
</gene>
<dbReference type="STRING" id="1913578.LPB140_08610"/>
<dbReference type="Proteomes" id="UP000242561">
    <property type="component" value="Chromosome"/>
</dbReference>
<dbReference type="GO" id="GO:0042597">
    <property type="term" value="C:periplasmic space"/>
    <property type="evidence" value="ECO:0007669"/>
    <property type="project" value="InterPro"/>
</dbReference>
<evidence type="ECO:0000313" key="6">
    <source>
        <dbReference type="Proteomes" id="UP000242561"/>
    </source>
</evidence>
<keyword evidence="6" id="KW-1185">Reference proteome</keyword>
<dbReference type="KEGG" id="sphl:LPB140_08610"/>
<sequence>MMDISEGNIPAALNRWRELNRSDNYSFNEYATFLMTYEKWPNESKMRSTAEQALDLNNYSPSQAIAFFNKLPPQTNVGKAKYAIILQSGTNNDAAIKYAKQAWRGGTLPDDIEAALLGKFASHLNETDHDARIDKLIWVGATSAATKMLPYASAKNQPIFAARIAIRTNSSDASTRMEQVGAIAITDAGYLGERARYLRNNGSGWAARELLANRQTLSSTPADIENWYEILLTLAREAANDGQYQTAYNIASKVDDAIPMGEEVINQSLGVRDDYTSLTWLAGTIALENLNRPADAVKMFANYGNAAKSPQTRTKGFYWAAKAAKTAGDNATANQFFEQAAAYHDQFYGQLSLEALGRSGPKNGLTPALPHLTQNENSPSVYLAAQISARNGGWKEQTLFLRAIANGADNEQDFLDAFSLSKQLNRPDLAVMAGRNARVEDFSNFINLAFPTISVPYEHQDNFTLIHAITRQESQFDREAISHAGARGLMQLMPATARETSGRIGLSYNLGGLTGDTHYNIQLGSTYIKSMLRYYGGSYPLAVAAYNAGPGNVNKWLRANGDPRTGQIDILTWIERIPIYETKNYVQRVLENAVMYDALNPDKAEIKGPNPLSRYLGKNTPR</sequence>
<accession>A0A1L3JF32</accession>
<dbReference type="OrthoDB" id="9815002at2"/>
<keyword evidence="3" id="KW-0732">Signal</keyword>
<evidence type="ECO:0000313" key="5">
    <source>
        <dbReference type="EMBL" id="APG63724.1"/>
    </source>
</evidence>
<dbReference type="InterPro" id="IPR008939">
    <property type="entry name" value="Lytic_TGlycosylase_superhlx_U"/>
</dbReference>
<dbReference type="EMBL" id="CP018154">
    <property type="protein sequence ID" value="APG63724.1"/>
    <property type="molecule type" value="Genomic_DNA"/>
</dbReference>